<dbReference type="VEuPathDB" id="VectorBase:CQUJHB004730"/>
<dbReference type="Pfam" id="PF10456">
    <property type="entry name" value="BAR_3_WASP_bdg"/>
    <property type="match status" value="1"/>
</dbReference>
<dbReference type="InParanoid" id="B0X1G4"/>
<feature type="domain" description="Sorting nexin protein WASP-binding" evidence="1">
    <location>
        <begin position="97"/>
        <end position="166"/>
    </location>
</feature>
<dbReference type="eggNOG" id="KOG2528">
    <property type="taxonomic scope" value="Eukaryota"/>
</dbReference>
<reference evidence="2" key="1">
    <citation type="submission" date="2007-03" db="EMBL/GenBank/DDBJ databases">
        <title>Annotation of Culex pipiens quinquefasciatus.</title>
        <authorList>
            <consortium name="The Broad Institute Genome Sequencing Platform"/>
            <person name="Atkinson P.W."/>
            <person name="Hemingway J."/>
            <person name="Christensen B.M."/>
            <person name="Higgs S."/>
            <person name="Kodira C."/>
            <person name="Hannick L."/>
            <person name="Megy K."/>
            <person name="O'Leary S."/>
            <person name="Pearson M."/>
            <person name="Haas B.J."/>
            <person name="Mauceli E."/>
            <person name="Wortman J.R."/>
            <person name="Lee N.H."/>
            <person name="Guigo R."/>
            <person name="Stanke M."/>
            <person name="Alvarado L."/>
            <person name="Amedeo P."/>
            <person name="Antoine C.H."/>
            <person name="Arensburger P."/>
            <person name="Bidwell S.L."/>
            <person name="Crawford M."/>
            <person name="Camaro F."/>
            <person name="Devon K."/>
            <person name="Engels R."/>
            <person name="Hammond M."/>
            <person name="Howarth C."/>
            <person name="Koehrsen M."/>
            <person name="Lawson D."/>
            <person name="Montgomery P."/>
            <person name="Nene V."/>
            <person name="Nusbaum C."/>
            <person name="Puiu D."/>
            <person name="Romero-Severson J."/>
            <person name="Severson D.W."/>
            <person name="Shumway M."/>
            <person name="Sisk P."/>
            <person name="Stolte C."/>
            <person name="Zeng Q."/>
            <person name="Eisenstadt E."/>
            <person name="Fraser-Liggett C."/>
            <person name="Strausberg R."/>
            <person name="Galagan J."/>
            <person name="Birren B."/>
            <person name="Collins F.H."/>
        </authorList>
    </citation>
    <scope>NUCLEOTIDE SEQUENCE [LARGE SCALE GENOMIC DNA]</scope>
    <source>
        <strain evidence="2">JHB</strain>
    </source>
</reference>
<dbReference type="AlphaFoldDB" id="B0X1G4"/>
<dbReference type="OrthoDB" id="10254720at2759"/>
<dbReference type="VEuPathDB" id="VectorBase:CPIJ013058"/>
<evidence type="ECO:0000313" key="3">
    <source>
        <dbReference type="EnsemblMetazoa" id="CPIJ013058-PA"/>
    </source>
</evidence>
<dbReference type="HOGENOM" id="CLU_1596156_0_0_1"/>
<dbReference type="KEGG" id="cqu:CpipJ_CPIJ013058"/>
<proteinExistence type="predicted"/>
<protein>
    <submittedName>
        <fullName evidence="2 3">Sorting nexin</fullName>
    </submittedName>
</protein>
<evidence type="ECO:0000313" key="2">
    <source>
        <dbReference type="EMBL" id="EDS38615.1"/>
    </source>
</evidence>
<reference evidence="3" key="2">
    <citation type="submission" date="2020-05" db="UniProtKB">
        <authorList>
            <consortium name="EnsemblMetazoa"/>
        </authorList>
    </citation>
    <scope>IDENTIFICATION</scope>
    <source>
        <strain evidence="3">JHB</strain>
    </source>
</reference>
<dbReference type="EnsemblMetazoa" id="CPIJ013058-RA">
    <property type="protein sequence ID" value="CPIJ013058-PA"/>
    <property type="gene ID" value="CPIJ013058"/>
</dbReference>
<organism>
    <name type="scientific">Culex quinquefasciatus</name>
    <name type="common">Southern house mosquito</name>
    <name type="synonym">Culex pungens</name>
    <dbReference type="NCBI Taxonomy" id="7176"/>
    <lineage>
        <taxon>Eukaryota</taxon>
        <taxon>Metazoa</taxon>
        <taxon>Ecdysozoa</taxon>
        <taxon>Arthropoda</taxon>
        <taxon>Hexapoda</taxon>
        <taxon>Insecta</taxon>
        <taxon>Pterygota</taxon>
        <taxon>Neoptera</taxon>
        <taxon>Endopterygota</taxon>
        <taxon>Diptera</taxon>
        <taxon>Nematocera</taxon>
        <taxon>Culicoidea</taxon>
        <taxon>Culicidae</taxon>
        <taxon>Culicinae</taxon>
        <taxon>Culicini</taxon>
        <taxon>Culex</taxon>
        <taxon>Culex</taxon>
    </lineage>
</organism>
<sequence length="167" mass="18346">MPRNVTLLSIPDSPPITVVLFPANDLLLGIIFTGQTLPKPQAESHINTCVHPVHVLNNRRQNYNGASFASPNLLGSSKLTNYPAQSVQLCSHAACIAFGQLSADQPKHDFISLGDRLHIYRGLLGGFPDALAGYRNGFAKRKNCQKLTIDPKMKNSQLAELNRRTRC</sequence>
<accession>B0X1G4</accession>
<dbReference type="InterPro" id="IPR019497">
    <property type="entry name" value="Sorting_nexin_WASP-bd-dom"/>
</dbReference>
<dbReference type="Gene3D" id="1.20.1270.60">
    <property type="entry name" value="Arfaptin homology (AH) domain/BAR domain"/>
    <property type="match status" value="1"/>
</dbReference>
<keyword evidence="4" id="KW-1185">Reference proteome</keyword>
<name>B0X1G4_CULQU</name>
<gene>
    <name evidence="3" type="primary">6046261</name>
    <name evidence="2" type="ORF">CpipJ_CPIJ013058</name>
</gene>
<dbReference type="EMBL" id="DS232259">
    <property type="protein sequence ID" value="EDS38615.1"/>
    <property type="molecule type" value="Genomic_DNA"/>
</dbReference>
<dbReference type="Proteomes" id="UP000002320">
    <property type="component" value="Unassembled WGS sequence"/>
</dbReference>
<evidence type="ECO:0000313" key="4">
    <source>
        <dbReference type="Proteomes" id="UP000002320"/>
    </source>
</evidence>
<evidence type="ECO:0000259" key="1">
    <source>
        <dbReference type="Pfam" id="PF10456"/>
    </source>
</evidence>
<dbReference type="STRING" id="7176.B0X1G4"/>
<dbReference type="InterPro" id="IPR027267">
    <property type="entry name" value="AH/BAR_dom_sf"/>
</dbReference>